<keyword evidence="8 9" id="KW-0119">Carbohydrate metabolism</keyword>
<evidence type="ECO:0000256" key="2">
    <source>
        <dbReference type="ARBA" id="ARBA00004496"/>
    </source>
</evidence>
<dbReference type="Gene3D" id="3.40.50.10490">
    <property type="entry name" value="Glucose-6-phosphate isomerase like protein, domain 1"/>
    <property type="match status" value="1"/>
</dbReference>
<dbReference type="GO" id="GO:0005975">
    <property type="term" value="P:carbohydrate metabolic process"/>
    <property type="evidence" value="ECO:0007669"/>
    <property type="project" value="UniProtKB-UniRule"/>
</dbReference>
<dbReference type="HAMAP" id="MF_00067">
    <property type="entry name" value="GmhA"/>
    <property type="match status" value="1"/>
</dbReference>
<feature type="binding site" evidence="9">
    <location>
        <begin position="131"/>
        <end position="133"/>
    </location>
    <ligand>
        <name>substrate</name>
    </ligand>
</feature>
<dbReference type="PROSITE" id="PS51464">
    <property type="entry name" value="SIS"/>
    <property type="match status" value="1"/>
</dbReference>
<dbReference type="InterPro" id="IPR004515">
    <property type="entry name" value="Phosphoheptose_Isoase"/>
</dbReference>
<feature type="binding site" evidence="9">
    <location>
        <begin position="63"/>
        <end position="65"/>
    </location>
    <ligand>
        <name>substrate</name>
    </ligand>
</feature>
<dbReference type="SUPFAM" id="SSF53697">
    <property type="entry name" value="SIS domain"/>
    <property type="match status" value="1"/>
</dbReference>
<accession>A0A6M4IN95</accession>
<evidence type="ECO:0000313" key="11">
    <source>
        <dbReference type="EMBL" id="QJR34876.1"/>
    </source>
</evidence>
<feature type="binding site" evidence="9">
    <location>
        <position position="136"/>
    </location>
    <ligand>
        <name>substrate</name>
    </ligand>
</feature>
<feature type="binding site" evidence="9">
    <location>
        <position position="183"/>
    </location>
    <ligand>
        <name>Zn(2+)</name>
        <dbReference type="ChEBI" id="CHEBI:29105"/>
    </ligand>
</feature>
<dbReference type="GO" id="GO:2001061">
    <property type="term" value="P:D-glycero-D-manno-heptose 7-phosphate biosynthetic process"/>
    <property type="evidence" value="ECO:0007669"/>
    <property type="project" value="UniProtKB-UniPathway"/>
</dbReference>
<dbReference type="EMBL" id="CP053085">
    <property type="protein sequence ID" value="QJR34876.1"/>
    <property type="molecule type" value="Genomic_DNA"/>
</dbReference>
<feature type="binding site" evidence="9">
    <location>
        <position position="76"/>
    </location>
    <ligand>
        <name>substrate</name>
    </ligand>
</feature>
<dbReference type="Pfam" id="PF13580">
    <property type="entry name" value="SIS_2"/>
    <property type="match status" value="1"/>
</dbReference>
<evidence type="ECO:0000259" key="10">
    <source>
        <dbReference type="PROSITE" id="PS51464"/>
    </source>
</evidence>
<dbReference type="GO" id="GO:0008968">
    <property type="term" value="F:D-sedoheptulose 7-phosphate isomerase activity"/>
    <property type="evidence" value="ECO:0007669"/>
    <property type="project" value="UniProtKB-UniRule"/>
</dbReference>
<organism evidence="11 12">
    <name type="scientific">Gemmatimonas groenlandica</name>
    <dbReference type="NCBI Taxonomy" id="2732249"/>
    <lineage>
        <taxon>Bacteria</taxon>
        <taxon>Pseudomonadati</taxon>
        <taxon>Gemmatimonadota</taxon>
        <taxon>Gemmatimonadia</taxon>
        <taxon>Gemmatimonadales</taxon>
        <taxon>Gemmatimonadaceae</taxon>
        <taxon>Gemmatimonas</taxon>
    </lineage>
</organism>
<evidence type="ECO:0000256" key="7">
    <source>
        <dbReference type="ARBA" id="ARBA00023235"/>
    </source>
</evidence>
<keyword evidence="12" id="KW-1185">Reference proteome</keyword>
<dbReference type="CDD" id="cd05006">
    <property type="entry name" value="SIS_GmhA"/>
    <property type="match status" value="1"/>
</dbReference>
<feature type="binding site" evidence="9">
    <location>
        <position position="72"/>
    </location>
    <ligand>
        <name>Zn(2+)</name>
        <dbReference type="ChEBI" id="CHEBI:29105"/>
    </ligand>
</feature>
<proteinExistence type="inferred from homology"/>
<dbReference type="GO" id="GO:0005737">
    <property type="term" value="C:cytoplasm"/>
    <property type="evidence" value="ECO:0007669"/>
    <property type="project" value="UniProtKB-SubCell"/>
</dbReference>
<comment type="subcellular location">
    <subcellularLocation>
        <location evidence="2 9">Cytoplasm</location>
    </subcellularLocation>
</comment>
<dbReference type="GO" id="GO:0008270">
    <property type="term" value="F:zinc ion binding"/>
    <property type="evidence" value="ECO:0007669"/>
    <property type="project" value="UniProtKB-UniRule"/>
</dbReference>
<evidence type="ECO:0000313" key="12">
    <source>
        <dbReference type="Proteomes" id="UP000500938"/>
    </source>
</evidence>
<dbReference type="PANTHER" id="PTHR30390">
    <property type="entry name" value="SEDOHEPTULOSE 7-PHOSPHATE ISOMERASE / DNAA INITIATOR-ASSOCIATING FACTOR FOR REPLICATION INITIATION"/>
    <property type="match status" value="1"/>
</dbReference>
<comment type="similarity">
    <text evidence="3 9">Belongs to the SIS family. GmhA subfamily.</text>
</comment>
<feature type="binding site" evidence="9">
    <location>
        <position position="183"/>
    </location>
    <ligand>
        <name>substrate</name>
    </ligand>
</feature>
<feature type="binding site" evidence="9">
    <location>
        <position position="76"/>
    </location>
    <ligand>
        <name>Zn(2+)</name>
        <dbReference type="ChEBI" id="CHEBI:29105"/>
    </ligand>
</feature>
<evidence type="ECO:0000256" key="6">
    <source>
        <dbReference type="ARBA" id="ARBA00022833"/>
    </source>
</evidence>
<dbReference type="EC" id="5.3.1.28" evidence="9"/>
<comment type="catalytic activity">
    <reaction evidence="1 9">
        <text>2 D-sedoheptulose 7-phosphate = D-glycero-alpha-D-manno-heptose 7-phosphate + D-glycero-beta-D-manno-heptose 7-phosphate</text>
        <dbReference type="Rhea" id="RHEA:27489"/>
        <dbReference type="ChEBI" id="CHEBI:57483"/>
        <dbReference type="ChEBI" id="CHEBI:60203"/>
        <dbReference type="ChEBI" id="CHEBI:60204"/>
        <dbReference type="EC" id="5.3.1.28"/>
    </reaction>
</comment>
<evidence type="ECO:0000256" key="1">
    <source>
        <dbReference type="ARBA" id="ARBA00000348"/>
    </source>
</evidence>
<reference evidence="11 12" key="1">
    <citation type="submission" date="2020-05" db="EMBL/GenBank/DDBJ databases">
        <title>Complete genome sequence of Gemmatimonas greenlandica TET16.</title>
        <authorList>
            <person name="Zeng Y."/>
        </authorList>
    </citation>
    <scope>NUCLEOTIDE SEQUENCE [LARGE SCALE GENOMIC DNA]</scope>
    <source>
        <strain evidence="11 12">TET16</strain>
    </source>
</reference>
<feature type="binding site" evidence="9">
    <location>
        <begin position="105"/>
        <end position="106"/>
    </location>
    <ligand>
        <name>substrate</name>
    </ligand>
</feature>
<dbReference type="RefSeq" id="WP_171224303.1">
    <property type="nucleotide sequence ID" value="NZ_CP053085.1"/>
</dbReference>
<evidence type="ECO:0000256" key="8">
    <source>
        <dbReference type="ARBA" id="ARBA00023277"/>
    </source>
</evidence>
<gene>
    <name evidence="9" type="primary">gmhA</name>
    <name evidence="11" type="ORF">HKW67_04775</name>
</gene>
<feature type="binding site" evidence="9">
    <location>
        <position position="191"/>
    </location>
    <ligand>
        <name>Zn(2+)</name>
        <dbReference type="ChEBI" id="CHEBI:29105"/>
    </ligand>
</feature>
<dbReference type="InterPro" id="IPR001347">
    <property type="entry name" value="SIS_dom"/>
</dbReference>
<evidence type="ECO:0000256" key="5">
    <source>
        <dbReference type="ARBA" id="ARBA00022723"/>
    </source>
</evidence>
<feature type="domain" description="SIS" evidence="10">
    <location>
        <begin position="48"/>
        <end position="201"/>
    </location>
</feature>
<keyword evidence="7 9" id="KW-0413">Isomerase</keyword>
<name>A0A6M4IN95_9BACT</name>
<dbReference type="UniPathway" id="UPA00041">
    <property type="reaction ID" value="UER00436"/>
</dbReference>
<dbReference type="KEGG" id="ggr:HKW67_04775"/>
<comment type="function">
    <text evidence="9">Catalyzes the isomerization of sedoheptulose 7-phosphate in D-glycero-D-manno-heptose 7-phosphate.</text>
</comment>
<dbReference type="GO" id="GO:0097367">
    <property type="term" value="F:carbohydrate derivative binding"/>
    <property type="evidence" value="ECO:0007669"/>
    <property type="project" value="InterPro"/>
</dbReference>
<dbReference type="PANTHER" id="PTHR30390:SF6">
    <property type="entry name" value="DNAA INITIATOR-ASSOCIATING PROTEIN DIAA"/>
    <property type="match status" value="1"/>
</dbReference>
<keyword evidence="4 9" id="KW-0963">Cytoplasm</keyword>
<dbReference type="InterPro" id="IPR046348">
    <property type="entry name" value="SIS_dom_sf"/>
</dbReference>
<sequence length="201" mass="21476">MTHADQGPQNPPNAAVAPLLAALTELAATAERVVRDLAPEIERALEMVRITVGQGGTLLFCGNGGSAADAQHMATEYVVRYMRSRRAYPAIALTTDTSLITAAGNDLGFDHIFSRQVEALGRRGDLLIIHSTSGNSPNVLRAAEAAREKGIPVLALTKRDGGALRLLADHTIVVPTDRTDRAQEIHLCIQHAICDAIEQTL</sequence>
<protein>
    <recommendedName>
        <fullName evidence="9">Phosphoheptose isomerase</fullName>
        <ecNumber evidence="9">5.3.1.28</ecNumber>
    </recommendedName>
    <alternativeName>
        <fullName evidence="9">Sedoheptulose 7-phosphate isomerase</fullName>
    </alternativeName>
</protein>
<evidence type="ECO:0000256" key="3">
    <source>
        <dbReference type="ARBA" id="ARBA00009894"/>
    </source>
</evidence>
<comment type="pathway">
    <text evidence="9">Carbohydrate biosynthesis; D-glycero-D-manno-heptose 7-phosphate biosynthesis; D-glycero-alpha-D-manno-heptose 7-phosphate and D-glycero-beta-D-manno-heptose 7-phosphate from sedoheptulose 7-phosphate: step 1/1.</text>
</comment>
<evidence type="ECO:0000256" key="9">
    <source>
        <dbReference type="HAMAP-Rule" id="MF_00067"/>
    </source>
</evidence>
<keyword evidence="5 9" id="KW-0479">Metal-binding</keyword>
<comment type="cofactor">
    <cofactor evidence="9">
        <name>Zn(2+)</name>
        <dbReference type="ChEBI" id="CHEBI:29105"/>
    </cofactor>
    <text evidence="9">Binds 1 zinc ion per subunit.</text>
</comment>
<comment type="miscellaneous">
    <text evidence="9">The reaction produces a racemic mixture of D-glycero-alpha-D-manno-heptose 7-phosphate and D-glycero-beta-D-manno-heptose 7-phosphate.</text>
</comment>
<dbReference type="InterPro" id="IPR050099">
    <property type="entry name" value="SIS_GmhA/DiaA_subfam"/>
</dbReference>
<dbReference type="AlphaFoldDB" id="A0A6M4IN95"/>
<dbReference type="Proteomes" id="UP000500938">
    <property type="component" value="Chromosome"/>
</dbReference>
<keyword evidence="6 9" id="KW-0862">Zinc</keyword>
<dbReference type="InterPro" id="IPR035461">
    <property type="entry name" value="GmhA/DiaA"/>
</dbReference>
<evidence type="ECO:0000256" key="4">
    <source>
        <dbReference type="ARBA" id="ARBA00022490"/>
    </source>
</evidence>